<dbReference type="OrthoDB" id="20073at2759"/>
<dbReference type="RefSeq" id="XP_004338855.1">
    <property type="nucleotide sequence ID" value="XM_004338807.1"/>
</dbReference>
<sequence>MGYELKQVRPGVWELVVVEDKPKEVSLSPLPGPPKEALRVARDAALKRLMRDWRELQRCPLPTVAAVPLENNFFEWHGNMLATSESSFCGLVYHIIMRFPDTYPLQPPTVELKGYISHPNVFGSYICLDMLENGWWGMESVREQRYTGWSTAYSVTSILIQLQNFISGRSRNVKGERERAEKSMKCLVCSCGHVADGNTYPPIAPEVIEQEMKQRERGKAAKATTVRPPPPKSAAKPTAASIADVNFSEILGVEAPPSAGIHYGLFRRYREDSFPIRLPRIKAPAGSGSRATEAIIGWREANIQSSFRSLAVDLFTAERGYTVYEVTFDDRRSRNPFLDWGEVYPEHDLHNIKDGHLAKLGVSNAKRSVEEILAQKNPYQFPARADTIDFCLRPGGRAVHRMSARYNLTHARSVANTAWKLVAVDESNGRNLLVLNVISNGFNAHFISSAQFYLYTTASDNGTPSPAPVPAVDTKKEVSGAANGSGVSGKQQQTGRTPSAKSVGASEQVVLREVKEERPVKKYVPTSTPLIVSANFGPLRPKTSAAPAPAPAPATALHVFSYLSKDDLFTAFKVIHLDHFFATTPTVNAEFADLALDSPQWGKDELVCFHSKRTDEEDTLGFPINFTLYPPPIPSATSPAPVRPYRNIESISSTLDLLSYESYKVESVRRGVWKEHFTHWLPVYIGRQHGKKALPLCEQLISVIMTGDPNLFQPIMAVEVFTKLMNTMIVSLMSGATHASEKAMEGYFSFHHWLLVFIERYPQLLDWINNRIRGFITDPEKRIKKVCLAVPSLGEFIPLLAVTDAYQWQDVAEPLILEVFDRNVKWVLQKYPALGNMQSGGQLDVDKYRLLKTFEASQVSMRLILFHAYFLNTIAKPKGRTVSLVRRVLDACYGRPSPRMKVLLQKRTKELQKVDNWVDFFVRIDMPLPSPERLTRWLRQSVWNSSRKRYHNRHAYTGSVRNPRRARSHQWEEEEEDEYHYDRYE</sequence>
<reference evidence="3 4" key="1">
    <citation type="journal article" date="2013" name="Genome Biol.">
        <title>Genome of Acanthamoeba castellanii highlights extensive lateral gene transfer and early evolution of tyrosine kinase signaling.</title>
        <authorList>
            <person name="Clarke M."/>
            <person name="Lohan A.J."/>
            <person name="Liu B."/>
            <person name="Lagkouvardos I."/>
            <person name="Roy S."/>
            <person name="Zafar N."/>
            <person name="Bertelli C."/>
            <person name="Schilde C."/>
            <person name="Kianianmomeni A."/>
            <person name="Burglin T.R."/>
            <person name="Frech C."/>
            <person name="Turcotte B."/>
            <person name="Kopec K.O."/>
            <person name="Synnott J.M."/>
            <person name="Choo C."/>
            <person name="Paponov I."/>
            <person name="Finkler A."/>
            <person name="Soon Heng Tan C."/>
            <person name="Hutchins A.P."/>
            <person name="Weinmeier T."/>
            <person name="Rattei T."/>
            <person name="Chu J.S."/>
            <person name="Gimenez G."/>
            <person name="Irimia M."/>
            <person name="Rigden D.J."/>
            <person name="Fitzpatrick D.A."/>
            <person name="Lorenzo-Morales J."/>
            <person name="Bateman A."/>
            <person name="Chiu C.H."/>
            <person name="Tang P."/>
            <person name="Hegemann P."/>
            <person name="Fromm H."/>
            <person name="Raoult D."/>
            <person name="Greub G."/>
            <person name="Miranda-Saavedra D."/>
            <person name="Chen N."/>
            <person name="Nash P."/>
            <person name="Ginger M.L."/>
            <person name="Horn M."/>
            <person name="Schaap P."/>
            <person name="Caler L."/>
            <person name="Loftus B."/>
        </authorList>
    </citation>
    <scope>NUCLEOTIDE SEQUENCE [LARGE SCALE GENOMIC DNA]</scope>
    <source>
        <strain evidence="3 4">Neff</strain>
    </source>
</reference>
<dbReference type="PROSITE" id="PS50127">
    <property type="entry name" value="UBC_2"/>
    <property type="match status" value="1"/>
</dbReference>
<feature type="region of interest" description="Disordered" evidence="1">
    <location>
        <begin position="954"/>
        <end position="985"/>
    </location>
</feature>
<feature type="compositionally biased region" description="Polar residues" evidence="1">
    <location>
        <begin position="490"/>
        <end position="500"/>
    </location>
</feature>
<organism evidence="3 4">
    <name type="scientific">Acanthamoeba castellanii (strain ATCC 30010 / Neff)</name>
    <dbReference type="NCBI Taxonomy" id="1257118"/>
    <lineage>
        <taxon>Eukaryota</taxon>
        <taxon>Amoebozoa</taxon>
        <taxon>Discosea</taxon>
        <taxon>Longamoebia</taxon>
        <taxon>Centramoebida</taxon>
        <taxon>Acanthamoebidae</taxon>
        <taxon>Acanthamoeba</taxon>
    </lineage>
</organism>
<proteinExistence type="predicted"/>
<evidence type="ECO:0000259" key="2">
    <source>
        <dbReference type="PROSITE" id="PS50127"/>
    </source>
</evidence>
<dbReference type="CDD" id="cd23955">
    <property type="entry name" value="UBCc_invertebrate"/>
    <property type="match status" value="1"/>
</dbReference>
<feature type="region of interest" description="Disordered" evidence="1">
    <location>
        <begin position="219"/>
        <end position="238"/>
    </location>
</feature>
<dbReference type="EMBL" id="KB007982">
    <property type="protein sequence ID" value="ELR16842.1"/>
    <property type="molecule type" value="Genomic_DNA"/>
</dbReference>
<dbReference type="SUPFAM" id="SSF54495">
    <property type="entry name" value="UBC-like"/>
    <property type="match status" value="1"/>
</dbReference>
<dbReference type="AlphaFoldDB" id="L8GV71"/>
<dbReference type="Pfam" id="PF00179">
    <property type="entry name" value="UQ_con"/>
    <property type="match status" value="1"/>
</dbReference>
<dbReference type="STRING" id="1257118.L8GV71"/>
<dbReference type="KEGG" id="acan:ACA1_383750"/>
<dbReference type="SMART" id="SM00212">
    <property type="entry name" value="UBCc"/>
    <property type="match status" value="1"/>
</dbReference>
<accession>L8GV71</accession>
<dbReference type="VEuPathDB" id="AmoebaDB:ACA1_383750"/>
<feature type="compositionally biased region" description="Low complexity" evidence="1">
    <location>
        <begin position="479"/>
        <end position="489"/>
    </location>
</feature>
<feature type="region of interest" description="Disordered" evidence="1">
    <location>
        <begin position="463"/>
        <end position="504"/>
    </location>
</feature>
<dbReference type="InterPro" id="IPR000608">
    <property type="entry name" value="UBC"/>
</dbReference>
<name>L8GV71_ACACF</name>
<dbReference type="InterPro" id="IPR016135">
    <property type="entry name" value="UBQ-conjugating_enzyme/RWD"/>
</dbReference>
<dbReference type="InterPro" id="IPR050113">
    <property type="entry name" value="Ub_conjugating_enzyme"/>
</dbReference>
<evidence type="ECO:0000313" key="4">
    <source>
        <dbReference type="Proteomes" id="UP000011083"/>
    </source>
</evidence>
<evidence type="ECO:0000256" key="1">
    <source>
        <dbReference type="SAM" id="MobiDB-lite"/>
    </source>
</evidence>
<protein>
    <submittedName>
        <fullName evidence="3">Ubiquitinconjugating enzyme subfamily protein</fullName>
    </submittedName>
</protein>
<evidence type="ECO:0000313" key="3">
    <source>
        <dbReference type="EMBL" id="ELR16842.1"/>
    </source>
</evidence>
<keyword evidence="4" id="KW-1185">Reference proteome</keyword>
<dbReference type="GeneID" id="14917466"/>
<gene>
    <name evidence="3" type="ORF">ACA1_383750</name>
</gene>
<dbReference type="Proteomes" id="UP000011083">
    <property type="component" value="Unassembled WGS sequence"/>
</dbReference>
<feature type="domain" description="UBC core" evidence="2">
    <location>
        <begin position="44"/>
        <end position="213"/>
    </location>
</feature>
<dbReference type="Gene3D" id="3.10.110.10">
    <property type="entry name" value="Ubiquitin Conjugating Enzyme"/>
    <property type="match status" value="1"/>
</dbReference>
<dbReference type="PANTHER" id="PTHR24067">
    <property type="entry name" value="UBIQUITIN-CONJUGATING ENZYME E2"/>
    <property type="match status" value="1"/>
</dbReference>
<dbReference type="OMA" id="RICEVNT"/>